<evidence type="ECO:0000256" key="3">
    <source>
        <dbReference type="ARBA" id="ARBA00022737"/>
    </source>
</evidence>
<keyword evidence="2 7" id="KW-0812">Transmembrane</keyword>
<proteinExistence type="inferred from homology"/>
<protein>
    <recommendedName>
        <fullName evidence="9">EXPERA domain-containing protein</fullName>
    </recommendedName>
</protein>
<dbReference type="STRING" id="94237.ENSMMOP00000014027"/>
<evidence type="ECO:0000256" key="8">
    <source>
        <dbReference type="SAM" id="Phobius"/>
    </source>
</evidence>
<dbReference type="Proteomes" id="UP000261620">
    <property type="component" value="Unplaced"/>
</dbReference>
<dbReference type="GO" id="GO:0005789">
    <property type="term" value="C:endoplasmic reticulum membrane"/>
    <property type="evidence" value="ECO:0007669"/>
    <property type="project" value="TreeGrafter"/>
</dbReference>
<feature type="transmembrane region" description="Helical" evidence="8">
    <location>
        <begin position="264"/>
        <end position="284"/>
    </location>
</feature>
<evidence type="ECO:0000256" key="5">
    <source>
        <dbReference type="ARBA" id="ARBA00023136"/>
    </source>
</evidence>
<evidence type="ECO:0000256" key="7">
    <source>
        <dbReference type="PROSITE-ProRule" id="PRU01087"/>
    </source>
</evidence>
<reference evidence="10" key="2">
    <citation type="submission" date="2025-09" db="UniProtKB">
        <authorList>
            <consortium name="Ensembl"/>
        </authorList>
    </citation>
    <scope>IDENTIFICATION</scope>
</reference>
<organism evidence="10 11">
    <name type="scientific">Mola mola</name>
    <name type="common">Ocean sunfish</name>
    <name type="synonym">Tetraodon mola</name>
    <dbReference type="NCBI Taxonomy" id="94237"/>
    <lineage>
        <taxon>Eukaryota</taxon>
        <taxon>Metazoa</taxon>
        <taxon>Chordata</taxon>
        <taxon>Craniata</taxon>
        <taxon>Vertebrata</taxon>
        <taxon>Euteleostomi</taxon>
        <taxon>Actinopterygii</taxon>
        <taxon>Neopterygii</taxon>
        <taxon>Teleostei</taxon>
        <taxon>Neoteleostei</taxon>
        <taxon>Acanthomorphata</taxon>
        <taxon>Eupercaria</taxon>
        <taxon>Tetraodontiformes</taxon>
        <taxon>Molidae</taxon>
        <taxon>Mola</taxon>
    </lineage>
</organism>
<feature type="transmembrane region" description="Helical" evidence="8">
    <location>
        <begin position="236"/>
        <end position="257"/>
    </location>
</feature>
<dbReference type="CDD" id="cd21106">
    <property type="entry name" value="TM6SF1-like"/>
    <property type="match status" value="1"/>
</dbReference>
<sequence>MSLLRPLPILGMGMVVLGLVLLLVLLAVQKKTKVDPLFYVFAEFSFTCMVGLTNALEQDGFISGFMGFYLKMGEPHLSTAYAVMMSYWEGVFHFILFLTILHRMKSYRSLGLLWVGSSIAHQIVHIPGVVIGKYGSNVRPAFWRNVPFFLVPFWAAAMLFSRPRQMPIVTADTVTAQKRSLLSRPVDLLLSLLLLGAAAFCVFRGFVVLDCPLDTCFTYIYQYEPYLKDPVGFPRVMMLVHLFYALPLLTVFVYGLIAPGCGWMLDWTIFFAGAMAQVTVVIVTDAVEKKWWPVITLNVLLAAVPTLLALRCHTSPAYFMKPIPKGQTTSKKKKN</sequence>
<dbReference type="GO" id="GO:0033116">
    <property type="term" value="C:endoplasmic reticulum-Golgi intermediate compartment membrane"/>
    <property type="evidence" value="ECO:0007669"/>
    <property type="project" value="TreeGrafter"/>
</dbReference>
<feature type="transmembrane region" description="Helical" evidence="8">
    <location>
        <begin position="110"/>
        <end position="130"/>
    </location>
</feature>
<feature type="domain" description="EXPERA" evidence="9">
    <location>
        <begin position="34"/>
        <end position="156"/>
    </location>
</feature>
<evidence type="ECO:0000313" key="11">
    <source>
        <dbReference type="Proteomes" id="UP000261620"/>
    </source>
</evidence>
<dbReference type="InterPro" id="IPR033118">
    <property type="entry name" value="EXPERA"/>
</dbReference>
<dbReference type="OMA" id="VQMLMYM"/>
<evidence type="ECO:0000259" key="9">
    <source>
        <dbReference type="PROSITE" id="PS51751"/>
    </source>
</evidence>
<dbReference type="GO" id="GO:0019216">
    <property type="term" value="P:regulation of lipid metabolic process"/>
    <property type="evidence" value="ECO:0007669"/>
    <property type="project" value="TreeGrafter"/>
</dbReference>
<dbReference type="PROSITE" id="PS51751">
    <property type="entry name" value="EXPERA"/>
    <property type="match status" value="2"/>
</dbReference>
<dbReference type="InterPro" id="IPR047195">
    <property type="entry name" value="TM6SF1-like"/>
</dbReference>
<evidence type="ECO:0000256" key="6">
    <source>
        <dbReference type="ARBA" id="ARBA00034760"/>
    </source>
</evidence>
<keyword evidence="3" id="KW-0677">Repeat</keyword>
<feature type="transmembrane region" description="Helical" evidence="8">
    <location>
        <begin position="6"/>
        <end position="28"/>
    </location>
</feature>
<evidence type="ECO:0000256" key="4">
    <source>
        <dbReference type="ARBA" id="ARBA00022989"/>
    </source>
</evidence>
<dbReference type="Pfam" id="PF26083">
    <property type="entry name" value="TM_Tm6sf2"/>
    <property type="match status" value="1"/>
</dbReference>
<dbReference type="Ensembl" id="ENSMMOT00000014255.1">
    <property type="protein sequence ID" value="ENSMMOP00000014027.1"/>
    <property type="gene ID" value="ENSMMOG00000010740.1"/>
</dbReference>
<dbReference type="PANTHER" id="PTHR14568">
    <property type="entry name" value="TRANSMEMBRANE SUPERFAMILY 6 MEMBER 1/2"/>
    <property type="match status" value="1"/>
</dbReference>
<dbReference type="PANTHER" id="PTHR14568:SF9">
    <property type="entry name" value="TRANSMEMBRANE 6 SUPERFAMILY MEMBER 2"/>
    <property type="match status" value="1"/>
</dbReference>
<keyword evidence="5 7" id="KW-0472">Membrane</keyword>
<dbReference type="AlphaFoldDB" id="A0A3Q3WNN3"/>
<evidence type="ECO:0000313" key="10">
    <source>
        <dbReference type="Ensembl" id="ENSMMOP00000014027.1"/>
    </source>
</evidence>
<feature type="transmembrane region" description="Helical" evidence="8">
    <location>
        <begin position="188"/>
        <end position="209"/>
    </location>
</feature>
<accession>A0A3Q3WNN3</accession>
<feature type="transmembrane region" description="Helical" evidence="8">
    <location>
        <begin position="142"/>
        <end position="160"/>
    </location>
</feature>
<feature type="transmembrane region" description="Helical" evidence="8">
    <location>
        <begin position="76"/>
        <end position="98"/>
    </location>
</feature>
<keyword evidence="11" id="KW-1185">Reference proteome</keyword>
<name>A0A3Q3WNN3_MOLML</name>
<feature type="transmembrane region" description="Helical" evidence="8">
    <location>
        <begin position="37"/>
        <end position="56"/>
    </location>
</feature>
<feature type="domain" description="EXPERA" evidence="9">
    <location>
        <begin position="186"/>
        <end position="309"/>
    </location>
</feature>
<dbReference type="GO" id="GO:0055088">
    <property type="term" value="P:lipid homeostasis"/>
    <property type="evidence" value="ECO:0007669"/>
    <property type="project" value="TreeGrafter"/>
</dbReference>
<dbReference type="InterPro" id="IPR059044">
    <property type="entry name" value="TM_Tm6sf1/2"/>
</dbReference>
<keyword evidence="4 7" id="KW-1133">Transmembrane helix</keyword>
<evidence type="ECO:0000256" key="1">
    <source>
        <dbReference type="ARBA" id="ARBA00004127"/>
    </source>
</evidence>
<comment type="similarity">
    <text evidence="6">Belongs to the TM6SF family.</text>
</comment>
<feature type="transmembrane region" description="Helical" evidence="8">
    <location>
        <begin position="290"/>
        <end position="310"/>
    </location>
</feature>
<reference evidence="10" key="1">
    <citation type="submission" date="2025-08" db="UniProtKB">
        <authorList>
            <consortium name="Ensembl"/>
        </authorList>
    </citation>
    <scope>IDENTIFICATION</scope>
</reference>
<evidence type="ECO:0000256" key="2">
    <source>
        <dbReference type="ARBA" id="ARBA00022692"/>
    </source>
</evidence>
<comment type="subcellular location">
    <subcellularLocation>
        <location evidence="1">Endomembrane system</location>
        <topology evidence="1">Multi-pass membrane protein</topology>
    </subcellularLocation>
</comment>